<keyword evidence="2" id="KW-1185">Reference proteome</keyword>
<dbReference type="EMBL" id="JNFH02000001">
    <property type="protein sequence ID" value="KKF40127.1"/>
    <property type="molecule type" value="Genomic_DNA"/>
</dbReference>
<reference evidence="1 2" key="1">
    <citation type="journal article" date="2015" name="Genome Announc.">
        <title>Draft genome sequence of a Halorubrum H3 strain isolated from the burlinskoye salt lake (Altai Krai, Russia).</title>
        <authorList>
            <person name="Rozanov A.S."/>
            <person name="Bryanskaya A.V."/>
            <person name="Malup T.K."/>
            <person name="Kotenko A.V."/>
            <person name="Peltek S.E."/>
        </authorList>
    </citation>
    <scope>NUCLEOTIDE SEQUENCE [LARGE SCALE GENOMIC DNA]</scope>
    <source>
        <strain evidence="1 2">H3</strain>
    </source>
</reference>
<dbReference type="Proteomes" id="UP000053331">
    <property type="component" value="Unassembled WGS sequence"/>
</dbReference>
<dbReference type="AlphaFoldDB" id="A0A0F8CMJ6"/>
<evidence type="ECO:0000313" key="1">
    <source>
        <dbReference type="EMBL" id="KKF40127.1"/>
    </source>
</evidence>
<name>A0A0F8CMJ6_9EURY</name>
<protein>
    <submittedName>
        <fullName evidence="1">Uncharacterized protein</fullName>
    </submittedName>
</protein>
<accession>A0A0F8CMJ6</accession>
<comment type="caution">
    <text evidence="1">The sequence shown here is derived from an EMBL/GenBank/DDBJ whole genome shotgun (WGS) entry which is preliminary data.</text>
</comment>
<proteinExistence type="predicted"/>
<evidence type="ECO:0000313" key="2">
    <source>
        <dbReference type="Proteomes" id="UP000053331"/>
    </source>
</evidence>
<sequence length="304" mass="34993">MKSIAYSKLTTEYPDAVIGLEQQLGDRRADLLVEFPQSRFPEGRGIGVEVQYKHEQKDVDSVTAEYLNEEYSVLWLDQEDFSGFDVDLSGILPVWPHSVQHDFRNGYHGVIHWLRQPKPANLSIDIVLPTEYFAEHSKSLHRAWEYGKFDWGDKPSWNDLGFWWLSTWNSPYQKWFKLTETPDNRTMLQLGKQGNGIEHVLAPVQTGHSRNRDKVHTLAYEVDLADTSTGGWTDIKKEWIETGVQDTSVLFKLVVTPKEDLALSLGKYPENSHDNEFITVSTEYNRKLKEDLHELANLLGNDTA</sequence>
<organism evidence="1 2">
    <name type="scientific">Halorubrum saccharovorum</name>
    <dbReference type="NCBI Taxonomy" id="2248"/>
    <lineage>
        <taxon>Archaea</taxon>
        <taxon>Methanobacteriati</taxon>
        <taxon>Methanobacteriota</taxon>
        <taxon>Stenosarchaea group</taxon>
        <taxon>Halobacteria</taxon>
        <taxon>Halobacteriales</taxon>
        <taxon>Haloferacaceae</taxon>
        <taxon>Halorubrum</taxon>
    </lineage>
</organism>
<gene>
    <name evidence="1" type="ORF">FK85_22920</name>
</gene>